<dbReference type="RefSeq" id="WP_033358458.1">
    <property type="nucleotide sequence ID" value="NZ_CP073767.1"/>
</dbReference>
<organism evidence="1 2">
    <name type="scientific">Dactylosporangium aurantiacum</name>
    <dbReference type="NCBI Taxonomy" id="35754"/>
    <lineage>
        <taxon>Bacteria</taxon>
        <taxon>Bacillati</taxon>
        <taxon>Actinomycetota</taxon>
        <taxon>Actinomycetes</taxon>
        <taxon>Micromonosporales</taxon>
        <taxon>Micromonosporaceae</taxon>
        <taxon>Dactylosporangium</taxon>
    </lineage>
</organism>
<dbReference type="EMBL" id="CP073767">
    <property type="protein sequence ID" value="UWZ55641.1"/>
    <property type="molecule type" value="Genomic_DNA"/>
</dbReference>
<keyword evidence="2" id="KW-1185">Reference proteome</keyword>
<dbReference type="KEGG" id="daur:Daura_05370"/>
<accession>A0A9Q9IHF1</accession>
<gene>
    <name evidence="1" type="ORF">Daura_05370</name>
</gene>
<proteinExistence type="predicted"/>
<dbReference type="OrthoDB" id="9800461at2"/>
<evidence type="ECO:0000313" key="1">
    <source>
        <dbReference type="EMBL" id="UWZ55641.1"/>
    </source>
</evidence>
<reference evidence="1" key="1">
    <citation type="submission" date="2021-04" db="EMBL/GenBank/DDBJ databases">
        <title>Dactylosporangium aurantiacum NRRL B-8018 full assembly.</title>
        <authorList>
            <person name="Hartkoorn R.C."/>
            <person name="Beaudoing E."/>
            <person name="Hot D."/>
        </authorList>
    </citation>
    <scope>NUCLEOTIDE SEQUENCE</scope>
    <source>
        <strain evidence="1">NRRL B-8018</strain>
    </source>
</reference>
<dbReference type="AlphaFoldDB" id="A0A9Q9IHF1"/>
<protein>
    <submittedName>
        <fullName evidence="1">DUF3052 domain-containing protein</fullName>
    </submittedName>
</protein>
<sequence>MAGYSGTPLPKKLGVNAGHRVLLDGAPAGFELRELPSDVVLHRRSAPGLYDVIVCFCPDLARLRRRWPVLHRSTPPGGALWIAWPKRSSGFARDLDENGVREFALAHGRVDVKVCAIDDVWSGLKHVIRVGDRPHHAPA</sequence>
<evidence type="ECO:0000313" key="2">
    <source>
        <dbReference type="Proteomes" id="UP001058003"/>
    </source>
</evidence>
<dbReference type="Proteomes" id="UP001058003">
    <property type="component" value="Chromosome"/>
</dbReference>
<name>A0A9Q9IHF1_9ACTN</name>